<reference evidence="2 4" key="1">
    <citation type="submission" date="2015-11" db="EMBL/GenBank/DDBJ databases">
        <title>Genomic analysis of 38 Legionella species identifies large and diverse effector repertoires.</title>
        <authorList>
            <person name="Burstein D."/>
            <person name="Amaro F."/>
            <person name="Zusman T."/>
            <person name="Lifshitz Z."/>
            <person name="Cohen O."/>
            <person name="Gilbert J.A."/>
            <person name="Pupko T."/>
            <person name="Shuman H.A."/>
            <person name="Segal G."/>
        </authorList>
    </citation>
    <scope>NUCLEOTIDE SEQUENCE [LARGE SCALE GENOMIC DNA]</scope>
    <source>
        <strain evidence="2 4">SC-18-C9</strain>
    </source>
</reference>
<keyword evidence="1" id="KW-0472">Membrane</keyword>
<protein>
    <submittedName>
        <fullName evidence="3">Uncharacterized protein</fullName>
    </submittedName>
</protein>
<accession>A0A378L7D5</accession>
<reference evidence="3 5" key="2">
    <citation type="submission" date="2018-06" db="EMBL/GenBank/DDBJ databases">
        <authorList>
            <consortium name="Pathogen Informatics"/>
            <person name="Doyle S."/>
        </authorList>
    </citation>
    <scope>NUCLEOTIDE SEQUENCE [LARGE SCALE GENOMIC DNA]</scope>
    <source>
        <strain evidence="3 5">NCTC11991</strain>
    </source>
</reference>
<dbReference type="Proteomes" id="UP000054820">
    <property type="component" value="Unassembled WGS sequence"/>
</dbReference>
<evidence type="ECO:0000313" key="2">
    <source>
        <dbReference type="EMBL" id="KTD79159.1"/>
    </source>
</evidence>
<feature type="transmembrane region" description="Helical" evidence="1">
    <location>
        <begin position="113"/>
        <end position="134"/>
    </location>
</feature>
<evidence type="ECO:0000313" key="4">
    <source>
        <dbReference type="Proteomes" id="UP000054820"/>
    </source>
</evidence>
<proteinExistence type="predicted"/>
<keyword evidence="1" id="KW-0812">Transmembrane</keyword>
<gene>
    <name evidence="2" type="ORF">Lstg_0918</name>
    <name evidence="3" type="ORF">NCTC11991_01323</name>
</gene>
<dbReference type="AlphaFoldDB" id="A0A378L7D5"/>
<keyword evidence="1" id="KW-1133">Transmembrane helix</keyword>
<dbReference type="EMBL" id="UGOY01000001">
    <property type="protein sequence ID" value="STY22733.1"/>
    <property type="molecule type" value="Genomic_DNA"/>
</dbReference>
<keyword evidence="4" id="KW-1185">Reference proteome</keyword>
<dbReference type="STRING" id="460.Lstg_0918"/>
<feature type="transmembrane region" description="Helical" evidence="1">
    <location>
        <begin position="84"/>
        <end position="101"/>
    </location>
</feature>
<evidence type="ECO:0000313" key="3">
    <source>
        <dbReference type="EMBL" id="STY22733.1"/>
    </source>
</evidence>
<dbReference type="RefSeq" id="WP_058476497.1">
    <property type="nucleotide sequence ID" value="NZ_CAAAIO010000023.1"/>
</dbReference>
<sequence length="172" mass="18217">MLGLISLDDISYVLNGRYGPNHLLSDEPKRFIEVYKKRPGFFQPYLNAKEFAGGLIAPIVYPLGFAALGIIGIVASIALPLATLGSWFVGIGAGILGYTPLHDQALNAASQFLYFTGYALVNAVAGLLLAALSIPCSLVTLGTRSLATVGAEVLECMNEASTTTEIYTSMLI</sequence>
<dbReference type="OrthoDB" id="5638166at2"/>
<organism evidence="3 5">
    <name type="scientific">Legionella steigerwaltii</name>
    <dbReference type="NCBI Taxonomy" id="460"/>
    <lineage>
        <taxon>Bacteria</taxon>
        <taxon>Pseudomonadati</taxon>
        <taxon>Pseudomonadota</taxon>
        <taxon>Gammaproteobacteria</taxon>
        <taxon>Legionellales</taxon>
        <taxon>Legionellaceae</taxon>
        <taxon>Legionella</taxon>
    </lineage>
</organism>
<name>A0A378L7D5_9GAMM</name>
<evidence type="ECO:0000313" key="5">
    <source>
        <dbReference type="Proteomes" id="UP000255110"/>
    </source>
</evidence>
<evidence type="ECO:0000256" key="1">
    <source>
        <dbReference type="SAM" id="Phobius"/>
    </source>
</evidence>
<dbReference type="EMBL" id="LNYZ01000006">
    <property type="protein sequence ID" value="KTD79159.1"/>
    <property type="molecule type" value="Genomic_DNA"/>
</dbReference>
<dbReference type="Proteomes" id="UP000255110">
    <property type="component" value="Unassembled WGS sequence"/>
</dbReference>
<feature type="transmembrane region" description="Helical" evidence="1">
    <location>
        <begin position="55"/>
        <end position="78"/>
    </location>
</feature>